<reference evidence="1" key="1">
    <citation type="submission" date="2019-06" db="EMBL/GenBank/DDBJ databases">
        <authorList>
            <person name="Le Quere A."/>
            <person name="Colella S."/>
        </authorList>
    </citation>
    <scope>NUCLEOTIDE SEQUENCE</scope>
    <source>
        <strain evidence="1">EmedicaeMD41</strain>
    </source>
</reference>
<dbReference type="Proteomes" id="UP000507954">
    <property type="component" value="Unassembled WGS sequence"/>
</dbReference>
<organism evidence="1">
    <name type="scientific">Sinorhizobium medicae</name>
    <dbReference type="NCBI Taxonomy" id="110321"/>
    <lineage>
        <taxon>Bacteria</taxon>
        <taxon>Pseudomonadati</taxon>
        <taxon>Pseudomonadota</taxon>
        <taxon>Alphaproteobacteria</taxon>
        <taxon>Hyphomicrobiales</taxon>
        <taxon>Rhizobiaceae</taxon>
        <taxon>Sinorhizobium/Ensifer group</taxon>
        <taxon>Sinorhizobium</taxon>
    </lineage>
</organism>
<dbReference type="InterPro" id="IPR029068">
    <property type="entry name" value="Glyas_Bleomycin-R_OHBP_Dase"/>
</dbReference>
<accession>A0A508WU96</accession>
<protein>
    <submittedName>
        <fullName evidence="1">Glyoxalase/bleomycin resistance protein/dioxygenase</fullName>
    </submittedName>
</protein>
<name>A0A508WU96_9HYPH</name>
<keyword evidence="1" id="KW-0560">Oxidoreductase</keyword>
<sequence length="58" mass="6591">MVFVNRPMRDLAVATRFYEAIGCEKNQQFSDQNAASMVGRTPSPSNCWTHDFFKTFAA</sequence>
<dbReference type="EMBL" id="CABFNB010000004">
    <property type="protein sequence ID" value="VTZ59201.1"/>
    <property type="molecule type" value="Genomic_DNA"/>
</dbReference>
<proteinExistence type="predicted"/>
<dbReference type="AlphaFoldDB" id="A0A508WU96"/>
<dbReference type="Gene3D" id="3.10.180.10">
    <property type="entry name" value="2,3-Dihydroxybiphenyl 1,2-Dioxygenase, domain 1"/>
    <property type="match status" value="1"/>
</dbReference>
<gene>
    <name evidence="1" type="ORF">EMEDMD4_1010010</name>
</gene>
<keyword evidence="1" id="KW-0223">Dioxygenase</keyword>
<dbReference type="GO" id="GO:0051213">
    <property type="term" value="F:dioxygenase activity"/>
    <property type="evidence" value="ECO:0007669"/>
    <property type="project" value="UniProtKB-KW"/>
</dbReference>
<evidence type="ECO:0000313" key="1">
    <source>
        <dbReference type="EMBL" id="VTZ59201.1"/>
    </source>
</evidence>